<feature type="domain" description="Arb2" evidence="1">
    <location>
        <begin position="47"/>
        <end position="180"/>
    </location>
</feature>
<evidence type="ECO:0000313" key="2">
    <source>
        <dbReference type="EMBL" id="KAG0250530.1"/>
    </source>
</evidence>
<dbReference type="PANTHER" id="PTHR21357">
    <property type="entry name" value="FAM172 FAMILY PROTEIN HOMOLOG CG10038"/>
    <property type="match status" value="1"/>
</dbReference>
<dbReference type="InterPro" id="IPR053858">
    <property type="entry name" value="Arb2_dom"/>
</dbReference>
<dbReference type="PANTHER" id="PTHR21357:SF4">
    <property type="entry name" value="FAM172 FAMILY PROTEIN HOMOLOG CG10038"/>
    <property type="match status" value="1"/>
</dbReference>
<evidence type="ECO:0000313" key="3">
    <source>
        <dbReference type="Proteomes" id="UP000726737"/>
    </source>
</evidence>
<dbReference type="GO" id="GO:0005634">
    <property type="term" value="C:nucleus"/>
    <property type="evidence" value="ECO:0007669"/>
    <property type="project" value="TreeGrafter"/>
</dbReference>
<dbReference type="EMBL" id="JAAAJA010000675">
    <property type="protein sequence ID" value="KAG0250530.1"/>
    <property type="molecule type" value="Genomic_DNA"/>
</dbReference>
<proteinExistence type="predicted"/>
<dbReference type="AlphaFoldDB" id="A0A9P6TXA9"/>
<gene>
    <name evidence="2" type="ORF">BG011_008268</name>
</gene>
<dbReference type="GO" id="GO:0035197">
    <property type="term" value="F:siRNA binding"/>
    <property type="evidence" value="ECO:0007669"/>
    <property type="project" value="TreeGrafter"/>
</dbReference>
<keyword evidence="3" id="KW-1185">Reference proteome</keyword>
<dbReference type="OrthoDB" id="421951at2759"/>
<evidence type="ECO:0000259" key="1">
    <source>
        <dbReference type="Pfam" id="PF22749"/>
    </source>
</evidence>
<accession>A0A9P6TXA9</accession>
<dbReference type="Pfam" id="PF22749">
    <property type="entry name" value="Arb2"/>
    <property type="match status" value="1"/>
</dbReference>
<comment type="caution">
    <text evidence="2">The sequence shown here is derived from an EMBL/GenBank/DDBJ whole genome shotgun (WGS) entry which is preliminary data.</text>
</comment>
<sequence length="268" mass="30073">MESELGLVNATVPLGIDKDEKTLPQANILHSCVNPFKIFVLQYARRSMYSTVKTAREEGYGIMLLNPNAHFWVDGHSSIHIPVGKTYESVPGLSSPEEHVGYVLRNFVQSFASKEIYFIAHRYGAEALIQALHAQFNVFKDRVAGIAVTEGTQSIDSFSDPAFKNWWNMNTVGYIPSSEKNKNEVEYVDHAGCNCVKAGTKEYDFTAIEAMPAIFLFFNTRKGRDNTFDSYKDVVRPQDANDPTTVIKTIHVGTDDDVEWDTDATVEE</sequence>
<name>A0A9P6TXA9_9FUNG</name>
<reference evidence="2" key="1">
    <citation type="journal article" date="2020" name="Fungal Divers.">
        <title>Resolving the Mortierellaceae phylogeny through synthesis of multi-gene phylogenetics and phylogenomics.</title>
        <authorList>
            <person name="Vandepol N."/>
            <person name="Liber J."/>
            <person name="Desiro A."/>
            <person name="Na H."/>
            <person name="Kennedy M."/>
            <person name="Barry K."/>
            <person name="Grigoriev I.V."/>
            <person name="Miller A.N."/>
            <person name="O'Donnell K."/>
            <person name="Stajich J.E."/>
            <person name="Bonito G."/>
        </authorList>
    </citation>
    <scope>NUCLEOTIDE SEQUENCE</scope>
    <source>
        <strain evidence="2">KOD948</strain>
    </source>
</reference>
<protein>
    <recommendedName>
        <fullName evidence="1">Arb2 domain-containing protein</fullName>
    </recommendedName>
</protein>
<organism evidence="2 3">
    <name type="scientific">Mortierella polycephala</name>
    <dbReference type="NCBI Taxonomy" id="41804"/>
    <lineage>
        <taxon>Eukaryota</taxon>
        <taxon>Fungi</taxon>
        <taxon>Fungi incertae sedis</taxon>
        <taxon>Mucoromycota</taxon>
        <taxon>Mortierellomycotina</taxon>
        <taxon>Mortierellomycetes</taxon>
        <taxon>Mortierellales</taxon>
        <taxon>Mortierellaceae</taxon>
        <taxon>Mortierella</taxon>
    </lineage>
</organism>
<dbReference type="GO" id="GO:0031048">
    <property type="term" value="P:regulatory ncRNA-mediated heterochromatin formation"/>
    <property type="evidence" value="ECO:0007669"/>
    <property type="project" value="TreeGrafter"/>
</dbReference>
<dbReference type="InterPro" id="IPR048263">
    <property type="entry name" value="Arb2"/>
</dbReference>
<dbReference type="Proteomes" id="UP000726737">
    <property type="component" value="Unassembled WGS sequence"/>
</dbReference>